<accession>A0A7H1VRY1</accession>
<dbReference type="AlphaFoldDB" id="A0A7H1VRY1"/>
<evidence type="ECO:0000313" key="4">
    <source>
        <dbReference type="EMBL" id="QNU68143.1"/>
    </source>
</evidence>
<dbReference type="EMBL" id="CP061336">
    <property type="protein sequence ID" value="QNU68143.1"/>
    <property type="molecule type" value="Genomic_DNA"/>
</dbReference>
<dbReference type="Gene3D" id="2.60.40.1220">
    <property type="match status" value="1"/>
</dbReference>
<name>A0A7H1VRY1_9FIRM</name>
<dbReference type="KEGG" id="rher:EHE19_006855"/>
<organism evidence="4 5">
    <name type="scientific">Ruminiclostridium herbifermentans</name>
    <dbReference type="NCBI Taxonomy" id="2488810"/>
    <lineage>
        <taxon>Bacteria</taxon>
        <taxon>Bacillati</taxon>
        <taxon>Bacillota</taxon>
        <taxon>Clostridia</taxon>
        <taxon>Eubacteriales</taxon>
        <taxon>Oscillospiraceae</taxon>
        <taxon>Ruminiclostridium</taxon>
    </lineage>
</organism>
<proteinExistence type="predicted"/>
<sequence>MKRKVIKIFSLVTVFPIVLICIFGVYAASVMTVYGNYYNNNWQQSSPIYSNVALSASSPKEGQTSVSTDTSITLKFSGDILFKSSQQETQIYIIDNLNRKIDIDIKTSDSNKLVIKPKTTLKENTFYKLYVNNLKDSKGITIKAFSVSFTTGKDNNSRFTDVDKNHWAYNAIIELSKRGIISGFSDNSYKPNESITRSQFASMLTKTLNLTTTSTNQTFEDVPVTNWDYKAVEAAKIYLTGYKSADGKMYFYGNKSSVREDMAVALVKALGLSVVSNDSKLKSTFSDYDSISKNLRSYVYTAYINNIMVGSNGKFNAQGSLTRAEAASLLFKIIERTEKVVVDNSEKVDKVVVSDAYSKSNDATLSGLKYDGNNVQGFQKNVSVYNVVLPVGTKNIPKVTAKANDTKAKVTITQADKLPGNATVVVTAEDGKTTMTYKIYFQVKANDDATLSSLKYDGNNVQGFQKNVSVYNVMLPVGTKNIPKVTAKANDTKAKVTITQADKLPGNATVVVTAEDGKTTMTYKIYFQVKANDDATLSSLKYDGNNVQGFQKNVSVYNVMLPEGTKNIPKVTAKANDTKAKVTITQADKLPGNATVVVTAEDGKTTMTYKIYFQVKANDDATLSSLKYDGNNVQGFQKNVSVYNVVLPEGTKNIPKVTAKANASKAKVTITQADKLPGNATVVVTAEDGKTTMTYKIYFLVRTK</sequence>
<keyword evidence="2" id="KW-0677">Repeat</keyword>
<gene>
    <name evidence="4" type="ORF">EHE19_006855</name>
</gene>
<evidence type="ECO:0000256" key="2">
    <source>
        <dbReference type="ARBA" id="ARBA00022737"/>
    </source>
</evidence>
<dbReference type="InterPro" id="IPR051465">
    <property type="entry name" value="Cell_Envelope_Struct_Comp"/>
</dbReference>
<dbReference type="RefSeq" id="WP_190530496.1">
    <property type="nucleotide sequence ID" value="NZ_CP061336.1"/>
</dbReference>
<dbReference type="Proteomes" id="UP000306409">
    <property type="component" value="Chromosome"/>
</dbReference>
<dbReference type="InterPro" id="IPR001119">
    <property type="entry name" value="SLH_dom"/>
</dbReference>
<reference evidence="4 5" key="1">
    <citation type="submission" date="2020-09" db="EMBL/GenBank/DDBJ databases">
        <title>Characterization and genome sequencing of Ruminiclostridium sp. nov. MA18.</title>
        <authorList>
            <person name="Rettenmaier R."/>
            <person name="Kowollik M.-L."/>
            <person name="Liebl W."/>
            <person name="Zverlov V."/>
        </authorList>
    </citation>
    <scope>NUCLEOTIDE SEQUENCE [LARGE SCALE GENOMIC DNA]</scope>
    <source>
        <strain evidence="4 5">MA18</strain>
    </source>
</reference>
<feature type="domain" description="SLH" evidence="3">
    <location>
        <begin position="282"/>
        <end position="344"/>
    </location>
</feature>
<dbReference type="InterPro" id="IPR032812">
    <property type="entry name" value="SbsA_Ig"/>
</dbReference>
<dbReference type="PROSITE" id="PS51272">
    <property type="entry name" value="SLH"/>
    <property type="match status" value="2"/>
</dbReference>
<dbReference type="Pfam" id="PF00395">
    <property type="entry name" value="SLH"/>
    <property type="match status" value="2"/>
</dbReference>
<keyword evidence="5" id="KW-1185">Reference proteome</keyword>
<evidence type="ECO:0000313" key="5">
    <source>
        <dbReference type="Proteomes" id="UP000306409"/>
    </source>
</evidence>
<protein>
    <submittedName>
        <fullName evidence="4">S-layer homology domain-containing protein</fullName>
    </submittedName>
</protein>
<evidence type="ECO:0000259" key="3">
    <source>
        <dbReference type="PROSITE" id="PS51272"/>
    </source>
</evidence>
<dbReference type="InterPro" id="IPR014755">
    <property type="entry name" value="Cu-Rt/internalin_Ig-like"/>
</dbReference>
<feature type="domain" description="SLH" evidence="3">
    <location>
        <begin position="155"/>
        <end position="218"/>
    </location>
</feature>
<dbReference type="PANTHER" id="PTHR43308:SF5">
    <property type="entry name" value="S-LAYER PROTEIN _ PEPTIDOGLYCAN ENDO-BETA-N-ACETYLGLUCOSAMINIDASE"/>
    <property type="match status" value="1"/>
</dbReference>
<keyword evidence="1" id="KW-0732">Signal</keyword>
<dbReference type="PANTHER" id="PTHR43308">
    <property type="entry name" value="OUTER MEMBRANE PROTEIN ALPHA-RELATED"/>
    <property type="match status" value="1"/>
</dbReference>
<dbReference type="Pfam" id="PF13205">
    <property type="entry name" value="Big_5"/>
    <property type="match status" value="1"/>
</dbReference>
<evidence type="ECO:0000256" key="1">
    <source>
        <dbReference type="ARBA" id="ARBA00022729"/>
    </source>
</evidence>